<sequence length="92" mass="10535">MVSNRRRLWTSETPEALRCRPFGGWEFTGCWGIEDWEDKKGVIGPPLTHITKHNTSGKIPQFVLDAAFATVMLDYIVHVRKFAAEAKEQGRF</sequence>
<evidence type="ECO:0000313" key="1">
    <source>
        <dbReference type="EMBL" id="SOQ52464.1"/>
    </source>
</evidence>
<dbReference type="EMBL" id="ODYU01008681">
    <property type="protein sequence ID" value="SOQ52464.1"/>
    <property type="molecule type" value="Genomic_DNA"/>
</dbReference>
<protein>
    <submittedName>
        <fullName evidence="1">SFRICE_033853</fullName>
    </submittedName>
</protein>
<gene>
    <name evidence="1" type="ORF">SFRICE_033853</name>
</gene>
<name>A0A2H1WJ40_SPOFR</name>
<accession>A0A2H1WJ40</accession>
<proteinExistence type="predicted"/>
<dbReference type="Gene3D" id="3.30.530.20">
    <property type="match status" value="1"/>
</dbReference>
<reference evidence="1" key="1">
    <citation type="submission" date="2016-07" db="EMBL/GenBank/DDBJ databases">
        <authorList>
            <person name="Bretaudeau A."/>
        </authorList>
    </citation>
    <scope>NUCLEOTIDE SEQUENCE</scope>
    <source>
        <strain evidence="1">Rice</strain>
        <tissue evidence="1">Whole body</tissue>
    </source>
</reference>
<organism evidence="1">
    <name type="scientific">Spodoptera frugiperda</name>
    <name type="common">Fall armyworm</name>
    <dbReference type="NCBI Taxonomy" id="7108"/>
    <lineage>
        <taxon>Eukaryota</taxon>
        <taxon>Metazoa</taxon>
        <taxon>Ecdysozoa</taxon>
        <taxon>Arthropoda</taxon>
        <taxon>Hexapoda</taxon>
        <taxon>Insecta</taxon>
        <taxon>Pterygota</taxon>
        <taxon>Neoptera</taxon>
        <taxon>Endopterygota</taxon>
        <taxon>Lepidoptera</taxon>
        <taxon>Glossata</taxon>
        <taxon>Ditrysia</taxon>
        <taxon>Noctuoidea</taxon>
        <taxon>Noctuidae</taxon>
        <taxon>Amphipyrinae</taxon>
        <taxon>Spodoptera</taxon>
    </lineage>
</organism>
<dbReference type="InterPro" id="IPR023393">
    <property type="entry name" value="START-like_dom_sf"/>
</dbReference>
<dbReference type="AlphaFoldDB" id="A0A2H1WJ40"/>